<evidence type="ECO:0000313" key="9">
    <source>
        <dbReference type="Proteomes" id="UP000037558"/>
    </source>
</evidence>
<accession>A0A0M0L7H6</accession>
<reference evidence="9" key="1">
    <citation type="submission" date="2015-08" db="EMBL/GenBank/DDBJ databases">
        <title>Fjat-14210 dsm16467.</title>
        <authorList>
            <person name="Liu B."/>
            <person name="Wang J."/>
            <person name="Zhu Y."/>
            <person name="Liu G."/>
            <person name="Chen Q."/>
            <person name="Chen Z."/>
            <person name="Lan J."/>
            <person name="Che J."/>
            <person name="Ge C."/>
            <person name="Shi H."/>
            <person name="Pan Z."/>
            <person name="Liu X."/>
        </authorList>
    </citation>
    <scope>NUCLEOTIDE SEQUENCE [LARGE SCALE GENOMIC DNA]</scope>
    <source>
        <strain evidence="9">DSM 16467</strain>
    </source>
</reference>
<sequence>MTVSKERVMIRYAGFWMRFWAYLVDLIVIGSLERIIVKPLFHLLGLSTNDGLLTLYGFVSALVFYGYFVFMTRWFGQTLGKMIFGLQVIDLKDDRLRWSTIIFREVIGRYVAKTILLIGYLLVAFLPQKQGLHDYFAGTTVIHRS</sequence>
<evidence type="ECO:0000259" key="7">
    <source>
        <dbReference type="Pfam" id="PF06271"/>
    </source>
</evidence>
<evidence type="ECO:0000256" key="5">
    <source>
        <dbReference type="ARBA" id="ARBA00023136"/>
    </source>
</evidence>
<evidence type="ECO:0000256" key="2">
    <source>
        <dbReference type="ARBA" id="ARBA00022475"/>
    </source>
</evidence>
<evidence type="ECO:0000256" key="1">
    <source>
        <dbReference type="ARBA" id="ARBA00004651"/>
    </source>
</evidence>
<feature type="transmembrane region" description="Helical" evidence="6">
    <location>
        <begin position="12"/>
        <end position="32"/>
    </location>
</feature>
<feature type="transmembrane region" description="Helical" evidence="6">
    <location>
        <begin position="52"/>
        <end position="72"/>
    </location>
</feature>
<dbReference type="Pfam" id="PF06271">
    <property type="entry name" value="RDD"/>
    <property type="match status" value="1"/>
</dbReference>
<keyword evidence="5 6" id="KW-0472">Membrane</keyword>
<evidence type="ECO:0000256" key="6">
    <source>
        <dbReference type="SAM" id="Phobius"/>
    </source>
</evidence>
<dbReference type="InterPro" id="IPR010432">
    <property type="entry name" value="RDD"/>
</dbReference>
<keyword evidence="3 6" id="KW-0812">Transmembrane</keyword>
<dbReference type="STRING" id="284581.AMD01_07860"/>
<dbReference type="InterPro" id="IPR051791">
    <property type="entry name" value="Pra-immunoreactive"/>
</dbReference>
<feature type="transmembrane region" description="Helical" evidence="6">
    <location>
        <begin position="107"/>
        <end position="126"/>
    </location>
</feature>
<dbReference type="PANTHER" id="PTHR36115">
    <property type="entry name" value="PROLINE-RICH ANTIGEN HOMOLOG-RELATED"/>
    <property type="match status" value="1"/>
</dbReference>
<dbReference type="PANTHER" id="PTHR36115:SF9">
    <property type="entry name" value="LMO1584 PROTEIN"/>
    <property type="match status" value="1"/>
</dbReference>
<dbReference type="EMBL" id="LILC01000011">
    <property type="protein sequence ID" value="KOO47035.1"/>
    <property type="molecule type" value="Genomic_DNA"/>
</dbReference>
<feature type="domain" description="RDD" evidence="7">
    <location>
        <begin position="12"/>
        <end position="138"/>
    </location>
</feature>
<evidence type="ECO:0000256" key="4">
    <source>
        <dbReference type="ARBA" id="ARBA00022989"/>
    </source>
</evidence>
<comment type="subcellular location">
    <subcellularLocation>
        <location evidence="1">Cell membrane</location>
        <topology evidence="1">Multi-pass membrane protein</topology>
    </subcellularLocation>
</comment>
<dbReference type="PATRIC" id="fig|284581.3.peg.3623"/>
<proteinExistence type="predicted"/>
<name>A0A0M0L7H6_9BACI</name>
<dbReference type="Proteomes" id="UP000037558">
    <property type="component" value="Unassembled WGS sequence"/>
</dbReference>
<keyword evidence="4 6" id="KW-1133">Transmembrane helix</keyword>
<dbReference type="GO" id="GO:0005886">
    <property type="term" value="C:plasma membrane"/>
    <property type="evidence" value="ECO:0007669"/>
    <property type="project" value="UniProtKB-SubCell"/>
</dbReference>
<evidence type="ECO:0000313" key="8">
    <source>
        <dbReference type="EMBL" id="KOO47035.1"/>
    </source>
</evidence>
<evidence type="ECO:0000256" key="3">
    <source>
        <dbReference type="ARBA" id="ARBA00022692"/>
    </source>
</evidence>
<keyword evidence="9" id="KW-1185">Reference proteome</keyword>
<organism evidence="8 9">
    <name type="scientific">Priestia koreensis</name>
    <dbReference type="NCBI Taxonomy" id="284581"/>
    <lineage>
        <taxon>Bacteria</taxon>
        <taxon>Bacillati</taxon>
        <taxon>Bacillota</taxon>
        <taxon>Bacilli</taxon>
        <taxon>Bacillales</taxon>
        <taxon>Bacillaceae</taxon>
        <taxon>Priestia</taxon>
    </lineage>
</organism>
<comment type="caution">
    <text evidence="8">The sequence shown here is derived from an EMBL/GenBank/DDBJ whole genome shotgun (WGS) entry which is preliminary data.</text>
</comment>
<dbReference type="AlphaFoldDB" id="A0A0M0L7H6"/>
<protein>
    <recommendedName>
        <fullName evidence="7">RDD domain-containing protein</fullName>
    </recommendedName>
</protein>
<keyword evidence="2" id="KW-1003">Cell membrane</keyword>
<gene>
    <name evidence="8" type="ORF">AMD01_07860</name>
</gene>